<dbReference type="GO" id="GO:0005576">
    <property type="term" value="C:extracellular region"/>
    <property type="evidence" value="ECO:0007669"/>
    <property type="project" value="TreeGrafter"/>
</dbReference>
<dbReference type="InterPro" id="IPR024516">
    <property type="entry name" value="Mce_C"/>
</dbReference>
<evidence type="ECO:0000256" key="1">
    <source>
        <dbReference type="SAM" id="MobiDB-lite"/>
    </source>
</evidence>
<name>H5TN88_GORO1</name>
<organism evidence="4 5">
    <name type="scientific">Gordonia otitidis (strain DSM 44809 / CCUG 52243 / JCM 12355 / NBRC 100426 / IFM 10032)</name>
    <dbReference type="NCBI Taxonomy" id="1108044"/>
    <lineage>
        <taxon>Bacteria</taxon>
        <taxon>Bacillati</taxon>
        <taxon>Actinomycetota</taxon>
        <taxon>Actinomycetes</taxon>
        <taxon>Mycobacteriales</taxon>
        <taxon>Gordoniaceae</taxon>
        <taxon>Gordonia</taxon>
    </lineage>
</organism>
<evidence type="ECO:0000259" key="3">
    <source>
        <dbReference type="Pfam" id="PF11887"/>
    </source>
</evidence>
<dbReference type="InterPro" id="IPR003399">
    <property type="entry name" value="Mce/MlaD"/>
</dbReference>
<dbReference type="NCBIfam" id="TIGR00996">
    <property type="entry name" value="Mtu_fam_mce"/>
    <property type="match status" value="1"/>
</dbReference>
<dbReference type="PANTHER" id="PTHR33371:SF15">
    <property type="entry name" value="LIPOPROTEIN LPRN"/>
    <property type="match status" value="1"/>
</dbReference>
<evidence type="ECO:0000313" key="4">
    <source>
        <dbReference type="EMBL" id="GAB34946.1"/>
    </source>
</evidence>
<dbReference type="Proteomes" id="UP000005038">
    <property type="component" value="Unassembled WGS sequence"/>
</dbReference>
<dbReference type="InterPro" id="IPR052336">
    <property type="entry name" value="MlaD_Phospholipid_Transporter"/>
</dbReference>
<dbReference type="PANTHER" id="PTHR33371">
    <property type="entry name" value="INTERMEMBRANE PHOSPHOLIPID TRANSPORT SYSTEM BINDING PROTEIN MLAD-RELATED"/>
    <property type="match status" value="1"/>
</dbReference>
<dbReference type="AlphaFoldDB" id="H5TN88"/>
<dbReference type="Pfam" id="PF02470">
    <property type="entry name" value="MlaD"/>
    <property type="match status" value="1"/>
</dbReference>
<gene>
    <name evidence="4" type="primary">mceE</name>
    <name evidence="4" type="ORF">GOOTI_130_00390</name>
</gene>
<proteinExistence type="predicted"/>
<feature type="domain" description="Mce/MlaD" evidence="2">
    <location>
        <begin position="25"/>
        <end position="100"/>
    </location>
</feature>
<protein>
    <submittedName>
        <fullName evidence="4">Mce family protein</fullName>
    </submittedName>
</protein>
<dbReference type="EMBL" id="BAFB01000130">
    <property type="protein sequence ID" value="GAB34946.1"/>
    <property type="molecule type" value="Genomic_DNA"/>
</dbReference>
<feature type="region of interest" description="Disordered" evidence="1">
    <location>
        <begin position="327"/>
        <end position="349"/>
    </location>
</feature>
<feature type="domain" description="Mammalian cell entry C-terminal" evidence="3">
    <location>
        <begin position="108"/>
        <end position="267"/>
    </location>
</feature>
<dbReference type="Pfam" id="PF11887">
    <property type="entry name" value="Mce4_CUP1"/>
    <property type="match status" value="1"/>
</dbReference>
<comment type="caution">
    <text evidence="4">The sequence shown here is derived from an EMBL/GenBank/DDBJ whole genome shotgun (WGS) entry which is preliminary data.</text>
</comment>
<evidence type="ECO:0000313" key="5">
    <source>
        <dbReference type="Proteomes" id="UP000005038"/>
    </source>
</evidence>
<dbReference type="InterPro" id="IPR005693">
    <property type="entry name" value="Mce"/>
</dbReference>
<sequence length="349" mass="36282">MASGCGWHGVESVRLPGGQGTGAGAYSITVDMPDVTNITANSPVLVDNVEVGRITSISLVDWHARLHLSLNGEVSLPANAVASIGQTSLLGSQHIELAPPPGTAPIGHLEPNAVIPIERAGAYPTTEQTLSALSVVVNGGGLAQLGDIVDGANDALAGRTDTVKDLVAQLTKTSKTIEARRGQISTALNGLDHLASVFADDAPTLDDAISRISPALTELVSRRQRLSDALTALDRFSDSAEHVITASASNVRSVVSDVAPFLKSLADSGGSITSRSTWHSPCRSRCPASTGSCEATTRISSRSSTSRSRACDPISCAVLRSESPCRARPVRSEATPVTGERRQIPSRGR</sequence>
<reference evidence="4" key="1">
    <citation type="submission" date="2012-02" db="EMBL/GenBank/DDBJ databases">
        <title>Whole genome shotgun sequence of Gordonia otitidis NBRC 100426.</title>
        <authorList>
            <person name="Yoshida I."/>
            <person name="Hosoyama A."/>
            <person name="Tsuchikane K."/>
            <person name="Katsumata H."/>
            <person name="Yamazaki S."/>
            <person name="Fujita N."/>
        </authorList>
    </citation>
    <scope>NUCLEOTIDE SEQUENCE [LARGE SCALE GENOMIC DNA]</scope>
    <source>
        <strain evidence="4">NBRC 100426</strain>
    </source>
</reference>
<accession>H5TN88</accession>
<evidence type="ECO:0000259" key="2">
    <source>
        <dbReference type="Pfam" id="PF02470"/>
    </source>
</evidence>
<keyword evidence="5" id="KW-1185">Reference proteome</keyword>
<dbReference type="STRING" id="1108044.GOOTI_130_00390"/>